<name>A0AAN6UGB5_9PEZI</name>
<dbReference type="AlphaFoldDB" id="A0AAN6UGB5"/>
<keyword evidence="2" id="KW-1185">Reference proteome</keyword>
<proteinExistence type="predicted"/>
<accession>A0AAN6UGB5</accession>
<protein>
    <submittedName>
        <fullName evidence="1">Uncharacterized protein</fullName>
    </submittedName>
</protein>
<comment type="caution">
    <text evidence="1">The sequence shown here is derived from an EMBL/GenBank/DDBJ whole genome shotgun (WGS) entry which is preliminary data.</text>
</comment>
<sequence>MVPLTWDAVATFTAFLNSNPWNAAGRMLGFPEAFGGASPTSLFSHQSAWFGRCFSCRDSRRQATFPIYPRVSRALRRWPLHPCHFLNEPSLPSTCSPPFSGPALPEPQPLLPVLRGAQPMAGTIYPNLLLGLPFIRFVF</sequence>
<evidence type="ECO:0000313" key="1">
    <source>
        <dbReference type="EMBL" id="KAK4131131.1"/>
    </source>
</evidence>
<dbReference type="Proteomes" id="UP001304895">
    <property type="component" value="Unassembled WGS sequence"/>
</dbReference>
<organism evidence="1 2">
    <name type="scientific">Trichocladium antarcticum</name>
    <dbReference type="NCBI Taxonomy" id="1450529"/>
    <lineage>
        <taxon>Eukaryota</taxon>
        <taxon>Fungi</taxon>
        <taxon>Dikarya</taxon>
        <taxon>Ascomycota</taxon>
        <taxon>Pezizomycotina</taxon>
        <taxon>Sordariomycetes</taxon>
        <taxon>Sordariomycetidae</taxon>
        <taxon>Sordariales</taxon>
        <taxon>Chaetomiaceae</taxon>
        <taxon>Trichocladium</taxon>
    </lineage>
</organism>
<reference evidence="1" key="2">
    <citation type="submission" date="2023-05" db="EMBL/GenBank/DDBJ databases">
        <authorList>
            <consortium name="Lawrence Berkeley National Laboratory"/>
            <person name="Steindorff A."/>
            <person name="Hensen N."/>
            <person name="Bonometti L."/>
            <person name="Westerberg I."/>
            <person name="Brannstrom I.O."/>
            <person name="Guillou S."/>
            <person name="Cros-Aarteil S."/>
            <person name="Calhoun S."/>
            <person name="Haridas S."/>
            <person name="Kuo A."/>
            <person name="Mondo S."/>
            <person name="Pangilinan J."/>
            <person name="Riley R."/>
            <person name="Labutti K."/>
            <person name="Andreopoulos B."/>
            <person name="Lipzen A."/>
            <person name="Chen C."/>
            <person name="Yanf M."/>
            <person name="Daum C."/>
            <person name="Ng V."/>
            <person name="Clum A."/>
            <person name="Ohm R."/>
            <person name="Martin F."/>
            <person name="Silar P."/>
            <person name="Natvig D."/>
            <person name="Lalanne C."/>
            <person name="Gautier V."/>
            <person name="Ament-Velasquez S.L."/>
            <person name="Kruys A."/>
            <person name="Hutchinson M.I."/>
            <person name="Powell A.J."/>
            <person name="Barry K."/>
            <person name="Miller A.N."/>
            <person name="Grigoriev I.V."/>
            <person name="Debuchy R."/>
            <person name="Gladieux P."/>
            <person name="Thoren M.H."/>
            <person name="Johannesson H."/>
        </authorList>
    </citation>
    <scope>NUCLEOTIDE SEQUENCE</scope>
    <source>
        <strain evidence="1">CBS 123565</strain>
    </source>
</reference>
<evidence type="ECO:0000313" key="2">
    <source>
        <dbReference type="Proteomes" id="UP001304895"/>
    </source>
</evidence>
<gene>
    <name evidence="1" type="ORF">BT67DRAFT_161724</name>
</gene>
<dbReference type="EMBL" id="MU853427">
    <property type="protein sequence ID" value="KAK4131131.1"/>
    <property type="molecule type" value="Genomic_DNA"/>
</dbReference>
<reference evidence="1" key="1">
    <citation type="journal article" date="2023" name="Mol. Phylogenet. Evol.">
        <title>Genome-scale phylogeny and comparative genomics of the fungal order Sordariales.</title>
        <authorList>
            <person name="Hensen N."/>
            <person name="Bonometti L."/>
            <person name="Westerberg I."/>
            <person name="Brannstrom I.O."/>
            <person name="Guillou S."/>
            <person name="Cros-Aarteil S."/>
            <person name="Calhoun S."/>
            <person name="Haridas S."/>
            <person name="Kuo A."/>
            <person name="Mondo S."/>
            <person name="Pangilinan J."/>
            <person name="Riley R."/>
            <person name="LaButti K."/>
            <person name="Andreopoulos B."/>
            <person name="Lipzen A."/>
            <person name="Chen C."/>
            <person name="Yan M."/>
            <person name="Daum C."/>
            <person name="Ng V."/>
            <person name="Clum A."/>
            <person name="Steindorff A."/>
            <person name="Ohm R.A."/>
            <person name="Martin F."/>
            <person name="Silar P."/>
            <person name="Natvig D.O."/>
            <person name="Lalanne C."/>
            <person name="Gautier V."/>
            <person name="Ament-Velasquez S.L."/>
            <person name="Kruys A."/>
            <person name="Hutchinson M.I."/>
            <person name="Powell A.J."/>
            <person name="Barry K."/>
            <person name="Miller A.N."/>
            <person name="Grigoriev I.V."/>
            <person name="Debuchy R."/>
            <person name="Gladieux P."/>
            <person name="Hiltunen Thoren M."/>
            <person name="Johannesson H."/>
        </authorList>
    </citation>
    <scope>NUCLEOTIDE SEQUENCE</scope>
    <source>
        <strain evidence="1">CBS 123565</strain>
    </source>
</reference>